<keyword evidence="3" id="KW-1147">T=16 icosahedral capsid protein</keyword>
<evidence type="ECO:0000256" key="1">
    <source>
        <dbReference type="ARBA" id="ARBA00022561"/>
    </source>
</evidence>
<dbReference type="InterPro" id="IPR023233">
    <property type="entry name" value="Herpes_MCP_upper_sf"/>
</dbReference>
<evidence type="ECO:0000256" key="5">
    <source>
        <dbReference type="SAM" id="MobiDB-lite"/>
    </source>
</evidence>
<dbReference type="KEGG" id="vg:65102875"/>
<dbReference type="SUPFAM" id="SSF103417">
    <property type="entry name" value="Major capsid protein VP5"/>
    <property type="match status" value="1"/>
</dbReference>
<dbReference type="RefSeq" id="YP_010087584.1">
    <property type="nucleotide sequence ID" value="NC_055561.1"/>
</dbReference>
<keyword evidence="7" id="KW-1185">Reference proteome</keyword>
<dbReference type="EMBL" id="MH036941">
    <property type="protein sequence ID" value="AVT50626.1"/>
    <property type="molecule type" value="Genomic_DNA"/>
</dbReference>
<name>A0A455JMU5_9ALPH</name>
<dbReference type="GeneID" id="65102875"/>
<dbReference type="Pfam" id="PF03122">
    <property type="entry name" value="Herpes_MCP"/>
    <property type="match status" value="1"/>
</dbReference>
<evidence type="ECO:0000313" key="6">
    <source>
        <dbReference type="EMBL" id="AVT50626.1"/>
    </source>
</evidence>
<feature type="region of interest" description="Disordered" evidence="5">
    <location>
        <begin position="1225"/>
        <end position="1259"/>
    </location>
</feature>
<organism evidence="6 7">
    <name type="scientific">Cervid alphaherpesvirus 3</name>
    <dbReference type="NCBI Taxonomy" id="2115790"/>
    <lineage>
        <taxon>Viruses</taxon>
        <taxon>Duplodnaviria</taxon>
        <taxon>Heunggongvirae</taxon>
        <taxon>Peploviricota</taxon>
        <taxon>Herviviricetes</taxon>
        <taxon>Herpesvirales</taxon>
        <taxon>Orthoherpesviridae</taxon>
        <taxon>Alphaherpesvirinae</taxon>
        <taxon>Varicellovirus</taxon>
        <taxon>Varicellovirus cervidalpha3</taxon>
    </lineage>
</organism>
<gene>
    <name evidence="6" type="primary">UL19</name>
</gene>
<dbReference type="Proteomes" id="UP000676557">
    <property type="component" value="Segment"/>
</dbReference>
<evidence type="ECO:0000313" key="7">
    <source>
        <dbReference type="Proteomes" id="UP000676557"/>
    </source>
</evidence>
<dbReference type="GO" id="GO:0039622">
    <property type="term" value="C:T=16 icosahedral viral capsid"/>
    <property type="evidence" value="ECO:0007669"/>
    <property type="project" value="UniProtKB-KW"/>
</dbReference>
<dbReference type="GO" id="GO:0005198">
    <property type="term" value="F:structural molecule activity"/>
    <property type="evidence" value="ECO:0007669"/>
    <property type="project" value="InterPro"/>
</dbReference>
<accession>A0A455JMU5</accession>
<dbReference type="HAMAP" id="MF_04016">
    <property type="entry name" value="HSV_MCP"/>
    <property type="match status" value="1"/>
</dbReference>
<protein>
    <submittedName>
        <fullName evidence="6">Major capsid protein</fullName>
    </submittedName>
</protein>
<dbReference type="InterPro" id="IPR000912">
    <property type="entry name" value="Herpes_MCP"/>
</dbReference>
<evidence type="ECO:0000256" key="2">
    <source>
        <dbReference type="ARBA" id="ARBA00022562"/>
    </source>
</evidence>
<sequence>MDRPSEPPRAPAYTGGLASGQVLSNIEVACHRALFSFFQQVRSDDNALYAAAFDALLGTYCNTLTLVRFLELGLSVACVCTKFPELNYVHEGTIQFEVQQPMIARDGPHPVDQPVHNYMVKRINRRSLSAAFSIAAEALGLLAEEAADGTQVASAMRLRAIQQLARNVQTVLDSFERGTADQLLRVLLEKAPPMSLLVPLSLYREDARLAGPAARAALVSELKRRVRDDAFFLNKSEGAPGRELARARIADLVGCTAASVAVPRMTHCDSRGRPVDGVLVTTAGIKQRLLGGVLALADSAADVPVTYGEFMISGMNLVTALTMGKALRGLEDVAAHLLGLEGAAAAPGAGPAPGAADYDAPATARVKADLVAVGDRLVFLEALEKRVYQATRVPYPLVGNMDLTFVMPLGLYKPPADRYSRHSGSFAPPPGHPDPRMFPPRSLFFFNKDGALTEVSFGAAMGTLCHPSFLDVDPVLAALRGGGGGGAARRPRREAEWCLFGAYVAEPGEQELADQVRRFLDAWHALLPARPRWVMECAMTPEQMLAPGNANLPLELHPAFDFFLGPADVELPGPPDPPQVMPAVQAMPRVINGNIPVPLCPVDFRDGRGFELSVDRHRLSPATVAAVRGAFRDPNYPMAFYIIEAVIHGSERTFCALARLVMQCVSSYWRNARCAAFVNSFPMVMYINAYLGNGELPEDCTAVYKDLLEHLHALRRLVDEYTVPHAPLGGEQEHAALNHALLDPALPPPLIWDCDAVMALQRADPARGARARVNGAAPHVVARRELAEADFRNVGPDLVHNRPVRGGGPGARPGPHHDDEWLVLAKIFYYAVVPAFARGACCSMGVHYDRVYPLVQSVVVPDLPPDEEPPAGPEHPRHPLHPTNLVANSFNVLLHNARVAVDADALLVLQEAVTNMAERTSVVVVDAGPDAGTATAATRNMRTLDAALHHGVLMMAYQRNDETLLDGAFFYPAPVHALFACPDHLHAMRGLGQDALAAARHVPPVPHFVGANYYATVRQPVAHHAAQSRADENTLTYALMAGYFKLSPLALAHQLRTGLHPGFGLTVVRQDRFATENMLFAEKASESYFVGQLQVARHEAVGGVGFTLTQPRAHVDLGVGYTAAYAAAAMRTPLTDLGNTPQNLYMTRGDPPMVNADADGFVRDSVNAGSRIRPQGPAPLFGPIMPAAPAGTARGQAAVCEFIATPVSADLAYFRAPCNPRGRSAGAAYAGDGESDADDLMFDHGQGDPAHPQRATANPWASQRHSYGDRLYNGQYNMSGASPVYSPCFKFFTPAEVSAKDRCMSRLIAEVGAGVSRSTSDTELQFKQPPGAGELVQDPCALFQEAYPPLCASDAALLRDRLAAPGGGGGGGGGYAAAAAAAEGRLEESHFAQYLIRDASPVRGCLPVG</sequence>
<proteinExistence type="inferred from homology"/>
<dbReference type="PRINTS" id="PR00235">
    <property type="entry name" value="HSVCAPSIDMCP"/>
</dbReference>
<evidence type="ECO:0000256" key="4">
    <source>
        <dbReference type="ARBA" id="ARBA00022844"/>
    </source>
</evidence>
<evidence type="ECO:0000256" key="3">
    <source>
        <dbReference type="ARBA" id="ARBA00022680"/>
    </source>
</evidence>
<keyword evidence="2" id="KW-1048">Host nucleus</keyword>
<keyword evidence="4" id="KW-0946">Virion</keyword>
<reference evidence="6 7" key="1">
    <citation type="submission" date="2018-03" db="EMBL/GenBank/DDBJ databases">
        <title>Cervid herpesvirus genomes.</title>
        <authorList>
            <person name="Das Neves C.G."/>
            <person name="Davison A.J."/>
        </authorList>
    </citation>
    <scope>NUCLEOTIDE SEQUENCE [LARGE SCALE GENOMIC DNA]</scope>
    <source>
        <strain evidence="6 7">Canada</strain>
    </source>
</reference>
<keyword evidence="1" id="KW-0167">Capsid protein</keyword>